<dbReference type="SUPFAM" id="SSF50475">
    <property type="entry name" value="FMN-binding split barrel"/>
    <property type="match status" value="1"/>
</dbReference>
<dbReference type="PANTHER" id="PTHR35802">
    <property type="entry name" value="PROTEASE SYNTHASE AND SPORULATION PROTEIN PAI 2"/>
    <property type="match status" value="1"/>
</dbReference>
<sequence length="196" mass="21915">MSLYTPESFHSRDRAAAEQLIADYPFATLITSVADQAPCISHLPLLREGELLYGHMARANPHWQQFAAGRTLAVFQGPHAYVSPRWYPVPQKHVPTWNYAVVHVGGQPELLDEEASEAAVMQLSLHFDPQFMAAPARLAQLLPGIVAFRLPMTQLEIKFKMSQNRTPPERAALQAQLLASREPLARATGQWMKDHG</sequence>
<dbReference type="InterPro" id="IPR007396">
    <property type="entry name" value="TR_PAI2-type"/>
</dbReference>
<dbReference type="EMBL" id="FOFS01000007">
    <property type="protein sequence ID" value="SEQ50545.1"/>
    <property type="molecule type" value="Genomic_DNA"/>
</dbReference>
<reference evidence="2" key="1">
    <citation type="submission" date="2016-10" db="EMBL/GenBank/DDBJ databases">
        <authorList>
            <person name="Varghese N."/>
            <person name="Submissions S."/>
        </authorList>
    </citation>
    <scope>NUCLEOTIDE SEQUENCE [LARGE SCALE GENOMIC DNA]</scope>
    <source>
        <strain evidence="2">DSM 25927</strain>
    </source>
</reference>
<organism evidence="1 2">
    <name type="scientific">Solimonas aquatica</name>
    <dbReference type="NCBI Taxonomy" id="489703"/>
    <lineage>
        <taxon>Bacteria</taxon>
        <taxon>Pseudomonadati</taxon>
        <taxon>Pseudomonadota</taxon>
        <taxon>Gammaproteobacteria</taxon>
        <taxon>Nevskiales</taxon>
        <taxon>Nevskiaceae</taxon>
        <taxon>Solimonas</taxon>
    </lineage>
</organism>
<dbReference type="STRING" id="489703.SAMN04488038_107107"/>
<dbReference type="PIRSF" id="PIRSF010372">
    <property type="entry name" value="PaiB"/>
    <property type="match status" value="1"/>
</dbReference>
<dbReference type="InterPro" id="IPR012349">
    <property type="entry name" value="Split_barrel_FMN-bd"/>
</dbReference>
<gene>
    <name evidence="1" type="ORF">SAMN04488038_107107</name>
</gene>
<dbReference type="Pfam" id="PF04299">
    <property type="entry name" value="FMN_bind_2"/>
    <property type="match status" value="1"/>
</dbReference>
<dbReference type="RefSeq" id="WP_093285408.1">
    <property type="nucleotide sequence ID" value="NZ_FOFS01000007.1"/>
</dbReference>
<keyword evidence="2" id="KW-1185">Reference proteome</keyword>
<dbReference type="Gene3D" id="2.30.110.10">
    <property type="entry name" value="Electron Transport, Fmn-binding Protein, Chain A"/>
    <property type="match status" value="1"/>
</dbReference>
<dbReference type="AlphaFoldDB" id="A0A1H9GKB9"/>
<protein>
    <submittedName>
        <fullName evidence="1">Negative transcriptional regulator, PaiB family</fullName>
    </submittedName>
</protein>
<proteinExistence type="predicted"/>
<evidence type="ECO:0000313" key="1">
    <source>
        <dbReference type="EMBL" id="SEQ50545.1"/>
    </source>
</evidence>
<evidence type="ECO:0000313" key="2">
    <source>
        <dbReference type="Proteomes" id="UP000199233"/>
    </source>
</evidence>
<name>A0A1H9GKB9_9GAMM</name>
<accession>A0A1H9GKB9</accession>
<dbReference type="Proteomes" id="UP000199233">
    <property type="component" value="Unassembled WGS sequence"/>
</dbReference>
<dbReference type="OrthoDB" id="9794948at2"/>
<dbReference type="PANTHER" id="PTHR35802:SF1">
    <property type="entry name" value="PROTEASE SYNTHASE AND SPORULATION PROTEIN PAI 2"/>
    <property type="match status" value="1"/>
</dbReference>